<protein>
    <submittedName>
        <fullName evidence="1">Uncharacterized protein</fullName>
    </submittedName>
</protein>
<reference evidence="1" key="2">
    <citation type="journal article" date="2023" name="Science">
        <title>Genomic signatures of disease resistance in endangered staghorn corals.</title>
        <authorList>
            <person name="Vollmer S.V."/>
            <person name="Selwyn J.D."/>
            <person name="Despard B.A."/>
            <person name="Roesel C.L."/>
        </authorList>
    </citation>
    <scope>NUCLEOTIDE SEQUENCE</scope>
    <source>
        <strain evidence="1">K2</strain>
    </source>
</reference>
<comment type="caution">
    <text evidence="1">The sequence shown here is derived from an EMBL/GenBank/DDBJ whole genome shotgun (WGS) entry which is preliminary data.</text>
</comment>
<name>A0AAD9VE74_ACRCE</name>
<reference evidence="1" key="1">
    <citation type="journal article" date="2023" name="G3 (Bethesda)">
        <title>Whole genome assembly and annotation of the endangered Caribbean coral Acropora cervicornis.</title>
        <authorList>
            <person name="Selwyn J.D."/>
            <person name="Vollmer S.V."/>
        </authorList>
    </citation>
    <scope>NUCLEOTIDE SEQUENCE</scope>
    <source>
        <strain evidence="1">K2</strain>
    </source>
</reference>
<evidence type="ECO:0000313" key="2">
    <source>
        <dbReference type="Proteomes" id="UP001249851"/>
    </source>
</evidence>
<proteinExistence type="predicted"/>
<sequence>MLLWMKSIWRLRLFHLVGSAQYWEERIHSDIT</sequence>
<dbReference type="EMBL" id="JARQWQ010000006">
    <property type="protein sequence ID" value="KAK2571201.1"/>
    <property type="molecule type" value="Genomic_DNA"/>
</dbReference>
<gene>
    <name evidence="1" type="ORF">P5673_003766</name>
</gene>
<accession>A0AAD9VE74</accession>
<evidence type="ECO:0000313" key="1">
    <source>
        <dbReference type="EMBL" id="KAK2571201.1"/>
    </source>
</evidence>
<organism evidence="1 2">
    <name type="scientific">Acropora cervicornis</name>
    <name type="common">Staghorn coral</name>
    <dbReference type="NCBI Taxonomy" id="6130"/>
    <lineage>
        <taxon>Eukaryota</taxon>
        <taxon>Metazoa</taxon>
        <taxon>Cnidaria</taxon>
        <taxon>Anthozoa</taxon>
        <taxon>Hexacorallia</taxon>
        <taxon>Scleractinia</taxon>
        <taxon>Astrocoeniina</taxon>
        <taxon>Acroporidae</taxon>
        <taxon>Acropora</taxon>
    </lineage>
</organism>
<dbReference type="AlphaFoldDB" id="A0AAD9VE74"/>
<dbReference type="Proteomes" id="UP001249851">
    <property type="component" value="Unassembled WGS sequence"/>
</dbReference>
<keyword evidence="2" id="KW-1185">Reference proteome</keyword>